<comment type="caution">
    <text evidence="2">The sequence shown here is derived from an EMBL/GenBank/DDBJ whole genome shotgun (WGS) entry which is preliminary data.</text>
</comment>
<dbReference type="InterPro" id="IPR058940">
    <property type="entry name" value="mS26_fungi"/>
</dbReference>
<protein>
    <submittedName>
        <fullName evidence="2">Uncharacterized protein</fullName>
    </submittedName>
</protein>
<name>A0A1R1XDB6_9FUNG</name>
<dbReference type="Pfam" id="PF26163">
    <property type="entry name" value="mS26"/>
    <property type="match status" value="1"/>
</dbReference>
<dbReference type="EMBL" id="LSSM01005478">
    <property type="protein sequence ID" value="OMJ12617.1"/>
    <property type="molecule type" value="Genomic_DNA"/>
</dbReference>
<dbReference type="OrthoDB" id="5597211at2759"/>
<dbReference type="Proteomes" id="UP000187429">
    <property type="component" value="Unassembled WGS sequence"/>
</dbReference>
<organism evidence="2 3">
    <name type="scientific">Smittium culicis</name>
    <dbReference type="NCBI Taxonomy" id="133412"/>
    <lineage>
        <taxon>Eukaryota</taxon>
        <taxon>Fungi</taxon>
        <taxon>Fungi incertae sedis</taxon>
        <taxon>Zoopagomycota</taxon>
        <taxon>Kickxellomycotina</taxon>
        <taxon>Harpellomycetes</taxon>
        <taxon>Harpellales</taxon>
        <taxon>Legeriomycetaceae</taxon>
        <taxon>Smittium</taxon>
    </lineage>
</organism>
<feature type="region of interest" description="Disordered" evidence="1">
    <location>
        <begin position="162"/>
        <end position="202"/>
    </location>
</feature>
<evidence type="ECO:0000313" key="2">
    <source>
        <dbReference type="EMBL" id="OMJ12617.1"/>
    </source>
</evidence>
<evidence type="ECO:0000256" key="1">
    <source>
        <dbReference type="SAM" id="MobiDB-lite"/>
    </source>
</evidence>
<evidence type="ECO:0000313" key="3">
    <source>
        <dbReference type="Proteomes" id="UP000187429"/>
    </source>
</evidence>
<reference evidence="3" key="1">
    <citation type="submission" date="2017-01" db="EMBL/GenBank/DDBJ databases">
        <authorList>
            <person name="Wang Y."/>
            <person name="White M."/>
            <person name="Kvist S."/>
            <person name="Moncalvo J.-M."/>
        </authorList>
    </citation>
    <scope>NUCLEOTIDE SEQUENCE [LARGE SCALE GENOMIC DNA]</scope>
    <source>
        <strain evidence="3">ID-206-W2</strain>
    </source>
</reference>
<keyword evidence="3" id="KW-1185">Reference proteome</keyword>
<proteinExistence type="predicted"/>
<feature type="compositionally biased region" description="Polar residues" evidence="1">
    <location>
        <begin position="176"/>
        <end position="199"/>
    </location>
</feature>
<sequence length="351" mass="39342">MSKLIARSFLNSNLGKASIPGGRVYSTTKSEGDEVQSFVPGKKGYSPQFPPPRNWPAAPKPKKNIKTPDEVPPPSPVQSKSADPNKPAFSYKLEMKKLRYQYYKDSLAKGVERKAMIEKNIELKNIERKKQIAEHLSKTKEYIEKVMSDPYSSYNVLNPQGQTVLSMPSEDGAENKTASVSESNTGEAPTENLLSSSEMPSKKTIKEVNQNLSGSTGKIRPPRVSVSYPIEENKKVAAIRKQRRDAIEAEKKQKRLEDLVNLYHNSSSYITLDNLDYKISEFFSSASGTHYMTLEELVESRHDNGGLITASESLKRTVQLQNALNSTFGHDEKIGLERIIEWSNKKNKLDA</sequence>
<dbReference type="AlphaFoldDB" id="A0A1R1XDB6"/>
<gene>
    <name evidence="2" type="ORF">AYI69_g9347</name>
</gene>
<accession>A0A1R1XDB6</accession>
<feature type="region of interest" description="Disordered" evidence="1">
    <location>
        <begin position="13"/>
        <end position="87"/>
    </location>
</feature>